<dbReference type="AlphaFoldDB" id="A0A7X3KCW1"/>
<proteinExistence type="inferred from homology"/>
<dbReference type="InterPro" id="IPR051122">
    <property type="entry name" value="SDR_DHRS6-like"/>
</dbReference>
<evidence type="ECO:0000256" key="2">
    <source>
        <dbReference type="ARBA" id="ARBA00023002"/>
    </source>
</evidence>
<accession>A0A7X3KCW1</accession>
<dbReference type="EMBL" id="WSRS01000058">
    <property type="protein sequence ID" value="MVX59307.1"/>
    <property type="molecule type" value="Genomic_DNA"/>
</dbReference>
<reference evidence="3 4" key="1">
    <citation type="submission" date="2019-12" db="EMBL/GenBank/DDBJ databases">
        <title>Microbes associate with the intestines of laboratory mice.</title>
        <authorList>
            <person name="Navarre W."/>
            <person name="Wong E."/>
        </authorList>
    </citation>
    <scope>NUCLEOTIDE SEQUENCE [LARGE SCALE GENOMIC DNA]</scope>
    <source>
        <strain evidence="3 4">NM51_B2-22</strain>
    </source>
</reference>
<dbReference type="RefSeq" id="WP_160333087.1">
    <property type="nucleotide sequence ID" value="NZ_WSRS01000058.1"/>
</dbReference>
<dbReference type="CDD" id="cd05233">
    <property type="entry name" value="SDR_c"/>
    <property type="match status" value="1"/>
</dbReference>
<name>A0A7X3KCW1_9STRE</name>
<evidence type="ECO:0000313" key="4">
    <source>
        <dbReference type="Proteomes" id="UP000461595"/>
    </source>
</evidence>
<organism evidence="3 4">
    <name type="scientific">Streptococcus danieliae</name>
    <dbReference type="NCBI Taxonomy" id="747656"/>
    <lineage>
        <taxon>Bacteria</taxon>
        <taxon>Bacillati</taxon>
        <taxon>Bacillota</taxon>
        <taxon>Bacilli</taxon>
        <taxon>Lactobacillales</taxon>
        <taxon>Streptococcaceae</taxon>
        <taxon>Streptococcus</taxon>
    </lineage>
</organism>
<comment type="similarity">
    <text evidence="1">Belongs to the short-chain dehydrogenases/reductases (SDR) family.</text>
</comment>
<keyword evidence="2" id="KW-0560">Oxidoreductase</keyword>
<dbReference type="NCBIfam" id="NF005118">
    <property type="entry name" value="PRK06550.1"/>
    <property type="match status" value="1"/>
</dbReference>
<dbReference type="PANTHER" id="PTHR43477:SF1">
    <property type="entry name" value="DIHYDROANTICAPSIN 7-DEHYDROGENASE"/>
    <property type="match status" value="1"/>
</dbReference>
<gene>
    <name evidence="3" type="ORF">E5983_06610</name>
</gene>
<comment type="caution">
    <text evidence="3">The sequence shown here is derived from an EMBL/GenBank/DDBJ whole genome shotgun (WGS) entry which is preliminary data.</text>
</comment>
<dbReference type="Proteomes" id="UP000461595">
    <property type="component" value="Unassembled WGS sequence"/>
</dbReference>
<dbReference type="OrthoDB" id="9803333at2"/>
<protein>
    <submittedName>
        <fullName evidence="3">3-oxoacyl-ACP reductase</fullName>
    </submittedName>
</protein>
<dbReference type="GO" id="GO:0016491">
    <property type="term" value="F:oxidoreductase activity"/>
    <property type="evidence" value="ECO:0007669"/>
    <property type="project" value="UniProtKB-KW"/>
</dbReference>
<dbReference type="PRINTS" id="PR00080">
    <property type="entry name" value="SDRFAMILY"/>
</dbReference>
<evidence type="ECO:0000256" key="1">
    <source>
        <dbReference type="ARBA" id="ARBA00006484"/>
    </source>
</evidence>
<dbReference type="PRINTS" id="PR00081">
    <property type="entry name" value="GDHRDH"/>
</dbReference>
<dbReference type="SUPFAM" id="SSF51735">
    <property type="entry name" value="NAD(P)-binding Rossmann-fold domains"/>
    <property type="match status" value="1"/>
</dbReference>
<evidence type="ECO:0000313" key="3">
    <source>
        <dbReference type="EMBL" id="MVX59307.1"/>
    </source>
</evidence>
<dbReference type="Gene3D" id="3.40.50.720">
    <property type="entry name" value="NAD(P)-binding Rossmann-like Domain"/>
    <property type="match status" value="1"/>
</dbReference>
<dbReference type="Pfam" id="PF13561">
    <property type="entry name" value="adh_short_C2"/>
    <property type="match status" value="1"/>
</dbReference>
<dbReference type="InterPro" id="IPR002347">
    <property type="entry name" value="SDR_fam"/>
</dbReference>
<sequence>MPRKVLITGVSSGIGLAQARAFLELGDQVYGLDQKLAPDLPGDFHFLQVDLTQDLEAVFSWVDQVDVLLLTAGILDAYTPLLEMSRELWDRIYETNVRVPMEMSRFYLNKMVSVGAGVIITMCSIASHIAGGGGAAYTSSKHALMGLTKQMALDYAGSGVQIFGIAPGAVQTGMTQADFEPGGLAEWVAQETPIQRWTQPEEVADLTVFLASGKMASMQGAIVTIDGGWTLK</sequence>
<dbReference type="PROSITE" id="PS00061">
    <property type="entry name" value="ADH_SHORT"/>
    <property type="match status" value="1"/>
</dbReference>
<dbReference type="InterPro" id="IPR020904">
    <property type="entry name" value="Sc_DH/Rdtase_CS"/>
</dbReference>
<dbReference type="PANTHER" id="PTHR43477">
    <property type="entry name" value="DIHYDROANTICAPSIN 7-DEHYDROGENASE"/>
    <property type="match status" value="1"/>
</dbReference>
<dbReference type="InterPro" id="IPR036291">
    <property type="entry name" value="NAD(P)-bd_dom_sf"/>
</dbReference>